<keyword evidence="2" id="KW-1185">Reference proteome</keyword>
<protein>
    <submittedName>
        <fullName evidence="1">Uncharacterized protein</fullName>
    </submittedName>
</protein>
<sequence length="203" mass="22569">EVQVLKSQLAALEQGGTNVSDLSFAQALAFLKVQWVEPPAISTAHAKFKAYESRPPTASSARHRAENATRKLDVFVGRIAEFEKQQARAEPEQHTKMVHKANFADVGDPIAVRLAGLDEAVTSPAEGQAALETLHHLQREDYDSEFQQGLKRAMAAVSAEQVVAKYLGEFEATRSFAPVWRPTWSQRRKNITVKIYQLEELAT</sequence>
<feature type="non-terminal residue" evidence="1">
    <location>
        <position position="1"/>
    </location>
</feature>
<dbReference type="EMBL" id="CAUYUJ010007380">
    <property type="protein sequence ID" value="CAK0820580.1"/>
    <property type="molecule type" value="Genomic_DNA"/>
</dbReference>
<evidence type="ECO:0000313" key="2">
    <source>
        <dbReference type="Proteomes" id="UP001189429"/>
    </source>
</evidence>
<gene>
    <name evidence="1" type="ORF">PCOR1329_LOCUS22198</name>
</gene>
<dbReference type="Proteomes" id="UP001189429">
    <property type="component" value="Unassembled WGS sequence"/>
</dbReference>
<comment type="caution">
    <text evidence="1">The sequence shown here is derived from an EMBL/GenBank/DDBJ whole genome shotgun (WGS) entry which is preliminary data.</text>
</comment>
<accession>A0ABN9RPG1</accession>
<organism evidence="1 2">
    <name type="scientific">Prorocentrum cordatum</name>
    <dbReference type="NCBI Taxonomy" id="2364126"/>
    <lineage>
        <taxon>Eukaryota</taxon>
        <taxon>Sar</taxon>
        <taxon>Alveolata</taxon>
        <taxon>Dinophyceae</taxon>
        <taxon>Prorocentrales</taxon>
        <taxon>Prorocentraceae</taxon>
        <taxon>Prorocentrum</taxon>
    </lineage>
</organism>
<name>A0ABN9RPG1_9DINO</name>
<evidence type="ECO:0000313" key="1">
    <source>
        <dbReference type="EMBL" id="CAK0820580.1"/>
    </source>
</evidence>
<proteinExistence type="predicted"/>
<reference evidence="1" key="1">
    <citation type="submission" date="2023-10" db="EMBL/GenBank/DDBJ databases">
        <authorList>
            <person name="Chen Y."/>
            <person name="Shah S."/>
            <person name="Dougan E. K."/>
            <person name="Thang M."/>
            <person name="Chan C."/>
        </authorList>
    </citation>
    <scope>NUCLEOTIDE SEQUENCE [LARGE SCALE GENOMIC DNA]</scope>
</reference>